<evidence type="ECO:0000313" key="3">
    <source>
        <dbReference type="Proteomes" id="UP000308549"/>
    </source>
</evidence>
<evidence type="ECO:0000313" key="2">
    <source>
        <dbReference type="EMBL" id="TKA34219.1"/>
    </source>
</evidence>
<proteinExistence type="predicted"/>
<keyword evidence="3" id="KW-1185">Reference proteome</keyword>
<dbReference type="Proteomes" id="UP000308549">
    <property type="component" value="Unassembled WGS sequence"/>
</dbReference>
<feature type="compositionally biased region" description="Polar residues" evidence="1">
    <location>
        <begin position="53"/>
        <end position="63"/>
    </location>
</feature>
<reference evidence="2 3" key="1">
    <citation type="submission" date="2017-03" db="EMBL/GenBank/DDBJ databases">
        <title>Genomes of endolithic fungi from Antarctica.</title>
        <authorList>
            <person name="Coleine C."/>
            <person name="Masonjones S."/>
            <person name="Stajich J.E."/>
        </authorList>
    </citation>
    <scope>NUCLEOTIDE SEQUENCE [LARGE SCALE GENOMIC DNA]</scope>
    <source>
        <strain evidence="2 3">CCFEE 6315</strain>
    </source>
</reference>
<feature type="region of interest" description="Disordered" evidence="1">
    <location>
        <begin position="46"/>
        <end position="101"/>
    </location>
</feature>
<dbReference type="AlphaFoldDB" id="A0A4V5N6W5"/>
<evidence type="ECO:0000256" key="1">
    <source>
        <dbReference type="SAM" id="MobiDB-lite"/>
    </source>
</evidence>
<name>A0A4V5N6W5_9PEZI</name>
<dbReference type="EMBL" id="NAJL01000001">
    <property type="protein sequence ID" value="TKA34219.1"/>
    <property type="molecule type" value="Genomic_DNA"/>
</dbReference>
<feature type="compositionally biased region" description="Low complexity" evidence="1">
    <location>
        <begin position="68"/>
        <end position="83"/>
    </location>
</feature>
<accession>A0A4V5N6W5</accession>
<organism evidence="2 3">
    <name type="scientific">Salinomyces thailandicus</name>
    <dbReference type="NCBI Taxonomy" id="706561"/>
    <lineage>
        <taxon>Eukaryota</taxon>
        <taxon>Fungi</taxon>
        <taxon>Dikarya</taxon>
        <taxon>Ascomycota</taxon>
        <taxon>Pezizomycotina</taxon>
        <taxon>Dothideomycetes</taxon>
        <taxon>Dothideomycetidae</taxon>
        <taxon>Mycosphaerellales</taxon>
        <taxon>Teratosphaeriaceae</taxon>
        <taxon>Salinomyces</taxon>
    </lineage>
</organism>
<gene>
    <name evidence="2" type="ORF">B0A50_00199</name>
</gene>
<sequence length="184" mass="20259">MPSHSPKNQQECEPIEPPEVRLYRYHVEGGEELLAEAAGEVQRTLASNAPVAANTTGGNTSASDAPDTASMTGGSTTATAATGQLSNSQGSSSKKWEEKESLALSEMWVHPDFRRWKVKQREAMFNAWQGENDCSVPRRWSGMEQHYNVTLKKGNTVLTARMEESKARWPIDWAKYATEAGAKS</sequence>
<comment type="caution">
    <text evidence="2">The sequence shown here is derived from an EMBL/GenBank/DDBJ whole genome shotgun (WGS) entry which is preliminary data.</text>
</comment>
<protein>
    <submittedName>
        <fullName evidence="2">Uncharacterized protein</fullName>
    </submittedName>
</protein>